<dbReference type="InterPro" id="IPR001728">
    <property type="entry name" value="ThyrH_rcpt"/>
</dbReference>
<keyword evidence="15" id="KW-1185">Reference proteome</keyword>
<keyword evidence="8 11" id="KW-0804">Transcription</keyword>
<feature type="domain" description="NR LBD" evidence="14">
    <location>
        <begin position="199"/>
        <end position="425"/>
    </location>
</feature>
<dbReference type="SMART" id="SM00399">
    <property type="entry name" value="ZnF_C4"/>
    <property type="match status" value="1"/>
</dbReference>
<dbReference type="GeneID" id="118423445"/>
<dbReference type="PANTHER" id="PTHR48092">
    <property type="entry name" value="KNIRPS-RELATED PROTEIN-RELATED"/>
    <property type="match status" value="1"/>
</dbReference>
<evidence type="ECO:0000256" key="9">
    <source>
        <dbReference type="ARBA" id="ARBA00023170"/>
    </source>
</evidence>
<evidence type="ECO:0000256" key="12">
    <source>
        <dbReference type="SAM" id="MobiDB-lite"/>
    </source>
</evidence>
<dbReference type="OrthoDB" id="5799427at2759"/>
<dbReference type="SUPFAM" id="SSF57716">
    <property type="entry name" value="Glucocorticoid receptor-like (DNA-binding domain)"/>
    <property type="match status" value="1"/>
</dbReference>
<dbReference type="PROSITE" id="PS00031">
    <property type="entry name" value="NUCLEAR_REC_DBD_1"/>
    <property type="match status" value="1"/>
</dbReference>
<dbReference type="CDD" id="cd06961">
    <property type="entry name" value="NR_DBD_TR"/>
    <property type="match status" value="1"/>
</dbReference>
<accession>A0A9J7LRT2</accession>
<dbReference type="InterPro" id="IPR050200">
    <property type="entry name" value="Nuclear_hormone_rcpt_NR3"/>
</dbReference>
<feature type="domain" description="Nuclear receptor" evidence="13">
    <location>
        <begin position="71"/>
        <end position="146"/>
    </location>
</feature>
<feature type="region of interest" description="Disordered" evidence="12">
    <location>
        <begin position="143"/>
        <end position="190"/>
    </location>
</feature>
<keyword evidence="5 11" id="KW-0862">Zinc</keyword>
<keyword evidence="10 11" id="KW-0539">Nucleus</keyword>
<evidence type="ECO:0000256" key="2">
    <source>
        <dbReference type="ARBA" id="ARBA00008092"/>
    </source>
</evidence>
<dbReference type="GO" id="GO:0004879">
    <property type="term" value="F:nuclear receptor activity"/>
    <property type="evidence" value="ECO:0000318"/>
    <property type="project" value="GO_Central"/>
</dbReference>
<dbReference type="FunFam" id="3.30.50.10:FF:000006">
    <property type="entry name" value="Nuclear receptor subfamily 5 group A member"/>
    <property type="match status" value="1"/>
</dbReference>
<dbReference type="Pfam" id="PF00105">
    <property type="entry name" value="zf-C4"/>
    <property type="match status" value="1"/>
</dbReference>
<dbReference type="PROSITE" id="PS51843">
    <property type="entry name" value="NR_LBD"/>
    <property type="match status" value="1"/>
</dbReference>
<evidence type="ECO:0000256" key="4">
    <source>
        <dbReference type="ARBA" id="ARBA00022771"/>
    </source>
</evidence>
<dbReference type="GO" id="GO:0005634">
    <property type="term" value="C:nucleus"/>
    <property type="evidence" value="ECO:0000318"/>
    <property type="project" value="GO_Central"/>
</dbReference>
<keyword evidence="4 11" id="KW-0863">Zinc-finger</keyword>
<name>A0A9J7LRT2_BRAFL</name>
<dbReference type="Gene3D" id="1.10.565.10">
    <property type="entry name" value="Retinoid X Receptor"/>
    <property type="match status" value="1"/>
</dbReference>
<proteinExistence type="inferred from homology"/>
<dbReference type="GO" id="GO:0008270">
    <property type="term" value="F:zinc ion binding"/>
    <property type="evidence" value="ECO:0007669"/>
    <property type="project" value="UniProtKB-KW"/>
</dbReference>
<evidence type="ECO:0000256" key="8">
    <source>
        <dbReference type="ARBA" id="ARBA00023163"/>
    </source>
</evidence>
<protein>
    <submittedName>
        <fullName evidence="16">Retinoic acid receptor RXR-alpha-B-like</fullName>
    </submittedName>
</protein>
<evidence type="ECO:0000313" key="15">
    <source>
        <dbReference type="Proteomes" id="UP000001554"/>
    </source>
</evidence>
<dbReference type="InterPro" id="IPR000536">
    <property type="entry name" value="Nucl_hrmn_rcpt_lig-bd"/>
</dbReference>
<dbReference type="InterPro" id="IPR013088">
    <property type="entry name" value="Znf_NHR/GATA"/>
</dbReference>
<organism evidence="15 16">
    <name type="scientific">Branchiostoma floridae</name>
    <name type="common">Florida lancelet</name>
    <name type="synonym">Amphioxus</name>
    <dbReference type="NCBI Taxonomy" id="7739"/>
    <lineage>
        <taxon>Eukaryota</taxon>
        <taxon>Metazoa</taxon>
        <taxon>Chordata</taxon>
        <taxon>Cephalochordata</taxon>
        <taxon>Leptocardii</taxon>
        <taxon>Amphioxiformes</taxon>
        <taxon>Branchiostomatidae</taxon>
        <taxon>Branchiostoma</taxon>
    </lineage>
</organism>
<evidence type="ECO:0000313" key="16">
    <source>
        <dbReference type="RefSeq" id="XP_035687498.1"/>
    </source>
</evidence>
<dbReference type="GO" id="GO:0034056">
    <property type="term" value="F:estrogen response element binding"/>
    <property type="evidence" value="ECO:0000318"/>
    <property type="project" value="GO_Central"/>
</dbReference>
<dbReference type="Gene3D" id="3.30.50.10">
    <property type="entry name" value="Erythroid Transcription Factor GATA-1, subunit A"/>
    <property type="match status" value="1"/>
</dbReference>
<dbReference type="SUPFAM" id="SSF48508">
    <property type="entry name" value="Nuclear receptor ligand-binding domain"/>
    <property type="match status" value="1"/>
</dbReference>
<dbReference type="GO" id="GO:0006357">
    <property type="term" value="P:regulation of transcription by RNA polymerase II"/>
    <property type="evidence" value="ECO:0000318"/>
    <property type="project" value="GO_Central"/>
</dbReference>
<keyword evidence="9 11" id="KW-0675">Receptor</keyword>
<evidence type="ECO:0000259" key="14">
    <source>
        <dbReference type="PROSITE" id="PS51843"/>
    </source>
</evidence>
<evidence type="ECO:0000256" key="7">
    <source>
        <dbReference type="ARBA" id="ARBA00023125"/>
    </source>
</evidence>
<keyword evidence="3 11" id="KW-0479">Metal-binding</keyword>
<comment type="similarity">
    <text evidence="2">Belongs to the nuclear hormone receptor family. NR1 subfamily.</text>
</comment>
<dbReference type="SMART" id="SM00430">
    <property type="entry name" value="HOLI"/>
    <property type="match status" value="1"/>
</dbReference>
<dbReference type="RefSeq" id="XP_035687498.1">
    <property type="nucleotide sequence ID" value="XM_035831605.1"/>
</dbReference>
<dbReference type="InterPro" id="IPR001628">
    <property type="entry name" value="Znf_hrmn_rcpt"/>
</dbReference>
<dbReference type="OMA" id="CVINKYT"/>
<dbReference type="Pfam" id="PF00104">
    <property type="entry name" value="Hormone_recep"/>
    <property type="match status" value="1"/>
</dbReference>
<evidence type="ECO:0000256" key="3">
    <source>
        <dbReference type="ARBA" id="ARBA00022723"/>
    </source>
</evidence>
<reference evidence="16" key="3">
    <citation type="submission" date="2025-08" db="UniProtKB">
        <authorList>
            <consortium name="RefSeq"/>
        </authorList>
    </citation>
    <scope>IDENTIFICATION</scope>
</reference>
<dbReference type="InterPro" id="IPR001723">
    <property type="entry name" value="Nuclear_hrmn_rcpt"/>
</dbReference>
<keyword evidence="7 11" id="KW-0238">DNA-binding</keyword>
<evidence type="ECO:0000256" key="6">
    <source>
        <dbReference type="ARBA" id="ARBA00023015"/>
    </source>
</evidence>
<dbReference type="GO" id="GO:0000785">
    <property type="term" value="C:chromatin"/>
    <property type="evidence" value="ECO:0000318"/>
    <property type="project" value="GO_Central"/>
</dbReference>
<dbReference type="Proteomes" id="UP000001554">
    <property type="component" value="Chromosome 1"/>
</dbReference>
<evidence type="ECO:0000256" key="5">
    <source>
        <dbReference type="ARBA" id="ARBA00022833"/>
    </source>
</evidence>
<dbReference type="KEGG" id="bfo:118423445"/>
<dbReference type="PRINTS" id="PR00047">
    <property type="entry name" value="STROIDFINGER"/>
</dbReference>
<comment type="subcellular location">
    <subcellularLocation>
        <location evidence="1 11">Nucleus</location>
    </subcellularLocation>
</comment>
<reference evidence="16" key="1">
    <citation type="journal article" date="2016" name="Genome Biol. Evol.">
        <title>Conserved non-coding elements in the most distant genera of cephalochordates: the Goldilocks principle.</title>
        <authorList>
            <person name="Yue J.X."/>
            <person name="Kozmikova I."/>
            <person name="Ono H."/>
            <person name="Nossa C.W."/>
            <person name="Kozmik Z."/>
            <person name="Putnam N.H."/>
            <person name="Yu J.K."/>
            <person name="Holland L.Z."/>
        </authorList>
    </citation>
    <scope>NUCLEOTIDE SEQUENCE</scope>
</reference>
<dbReference type="PRINTS" id="PR00398">
    <property type="entry name" value="STRDHORMONER"/>
</dbReference>
<gene>
    <name evidence="16" type="primary">LOC118423445</name>
</gene>
<evidence type="ECO:0000256" key="10">
    <source>
        <dbReference type="ARBA" id="ARBA00023242"/>
    </source>
</evidence>
<sequence length="425" mass="47788">MLAMTQIRVQPSSQASGVHFRLPEVTARGPTGAIEVNNMARRDDAQAGTTELAANSELLGLNPPFTDGPPPPFCLICNDRASGYHYSVYSCEGCKGFFKRTVQKNLSYKCKGEGHCEINKFTRNNCQSCRFQKCMDNGMKKEAVREDRAPGGRQGQKRMRHSYHYSSQSDLESTCNSTGSTGSPLDCSSPGEPESDLFYCDDLGKTLVNSKPDQVPRLPEGSTFDVNVAPEPGQLNVMMQLGYDELRMIIEWARKVPGFNELQMEDRMSLLKSSFMDLNCLRLSYRCLPWLPKVFFGHGVVLTVEQTAGLGWNRDMITLWEQYVERLQEMKVDHVEFCLLNALVLFYPDASGLKDKPKVTSLQGDVLKSLRHYTVTRFNDSRRHAKILLRLPALRTFSSKALESYLSMALDGVLKVDELVTEMLS</sequence>
<dbReference type="PRINTS" id="PR00546">
    <property type="entry name" value="THYROIDHORMR"/>
</dbReference>
<keyword evidence="6 11" id="KW-0805">Transcription regulation</keyword>
<evidence type="ECO:0000256" key="1">
    <source>
        <dbReference type="ARBA" id="ARBA00004123"/>
    </source>
</evidence>
<evidence type="ECO:0000256" key="11">
    <source>
        <dbReference type="RuleBase" id="RU004334"/>
    </source>
</evidence>
<dbReference type="PROSITE" id="PS51030">
    <property type="entry name" value="NUCLEAR_REC_DBD_2"/>
    <property type="match status" value="1"/>
</dbReference>
<feature type="compositionally biased region" description="Polar residues" evidence="12">
    <location>
        <begin position="164"/>
        <end position="183"/>
    </location>
</feature>
<dbReference type="InterPro" id="IPR035500">
    <property type="entry name" value="NHR-like_dom_sf"/>
</dbReference>
<dbReference type="AlphaFoldDB" id="A0A9J7LRT2"/>
<evidence type="ECO:0000259" key="13">
    <source>
        <dbReference type="PROSITE" id="PS51030"/>
    </source>
</evidence>
<reference evidence="15" key="2">
    <citation type="journal article" date="2020" name="Nat. Ecol. Evol.">
        <title>Deeply conserved synteny resolves early events in vertebrate evolution.</title>
        <authorList>
            <person name="Simakov O."/>
            <person name="Marletaz F."/>
            <person name="Yue J.X."/>
            <person name="O'Connell B."/>
            <person name="Jenkins J."/>
            <person name="Brandt A."/>
            <person name="Calef R."/>
            <person name="Tung C.H."/>
            <person name="Huang T.K."/>
            <person name="Schmutz J."/>
            <person name="Satoh N."/>
            <person name="Yu J.K."/>
            <person name="Putnam N.H."/>
            <person name="Green R.E."/>
            <person name="Rokhsar D.S."/>
        </authorList>
    </citation>
    <scope>NUCLEOTIDE SEQUENCE [LARGE SCALE GENOMIC DNA]</scope>
    <source>
        <strain evidence="15">S238N-H82</strain>
    </source>
</reference>